<proteinExistence type="predicted"/>
<organism evidence="1 2">
    <name type="scientific">Coemansia nantahalensis</name>
    <dbReference type="NCBI Taxonomy" id="2789366"/>
    <lineage>
        <taxon>Eukaryota</taxon>
        <taxon>Fungi</taxon>
        <taxon>Fungi incertae sedis</taxon>
        <taxon>Zoopagomycota</taxon>
        <taxon>Kickxellomycotina</taxon>
        <taxon>Kickxellomycetes</taxon>
        <taxon>Kickxellales</taxon>
        <taxon>Kickxellaceae</taxon>
        <taxon>Coemansia</taxon>
    </lineage>
</organism>
<evidence type="ECO:0000313" key="2">
    <source>
        <dbReference type="Proteomes" id="UP001140234"/>
    </source>
</evidence>
<accession>A0ACC1JRT1</accession>
<comment type="caution">
    <text evidence="1">The sequence shown here is derived from an EMBL/GenBank/DDBJ whole genome shotgun (WGS) entry which is preliminary data.</text>
</comment>
<reference evidence="1" key="1">
    <citation type="submission" date="2022-07" db="EMBL/GenBank/DDBJ databases">
        <title>Phylogenomic reconstructions and comparative analyses of Kickxellomycotina fungi.</title>
        <authorList>
            <person name="Reynolds N.K."/>
            <person name="Stajich J.E."/>
            <person name="Barry K."/>
            <person name="Grigoriev I.V."/>
            <person name="Crous P."/>
            <person name="Smith M.E."/>
        </authorList>
    </citation>
    <scope>NUCLEOTIDE SEQUENCE</scope>
    <source>
        <strain evidence="1">CBS 109366</strain>
    </source>
</reference>
<gene>
    <name evidence="1" type="primary">TTR1</name>
    <name evidence="1" type="ORF">IWQ57_004483</name>
</gene>
<dbReference type="EMBL" id="JANBUJ010001777">
    <property type="protein sequence ID" value="KAJ2766168.1"/>
    <property type="molecule type" value="Genomic_DNA"/>
</dbReference>
<sequence length="137" mass="14345">MPSATKATAELVRGLIASARVRVFAKSTCPYCIRAEAALKKHNVEFALLNIDLRKENDGSRIQDCLAELTGQRTVPNVFVNGHHIGGCDDTLAALADGSFQRTLDGTPGPFARPAARPAANDVDASADAAADALAEA</sequence>
<protein>
    <submittedName>
        <fullName evidence="1">Glutaredoxin</fullName>
    </submittedName>
</protein>
<evidence type="ECO:0000313" key="1">
    <source>
        <dbReference type="EMBL" id="KAJ2766168.1"/>
    </source>
</evidence>
<keyword evidence="2" id="KW-1185">Reference proteome</keyword>
<name>A0ACC1JRT1_9FUNG</name>
<dbReference type="Proteomes" id="UP001140234">
    <property type="component" value="Unassembled WGS sequence"/>
</dbReference>